<name>A0A9J6R8Y5_9BACI</name>
<evidence type="ECO:0000313" key="2">
    <source>
        <dbReference type="Proteomes" id="UP001084197"/>
    </source>
</evidence>
<gene>
    <name evidence="1" type="ORF">OWO01_00790</name>
</gene>
<dbReference type="RefSeq" id="WP_268778507.1">
    <property type="nucleotide sequence ID" value="NZ_JAPRAT010000001.1"/>
</dbReference>
<reference evidence="1" key="1">
    <citation type="submission" date="2022-11" db="EMBL/GenBank/DDBJ databases">
        <title>WGS of Natronobacillus azotifigens 24KS-1, an anaerobic diazotrophic haloalkaliphile from soda-rich habitats.</title>
        <authorList>
            <person name="Sorokin D.Y."/>
            <person name="Merkel A.Y."/>
        </authorList>
    </citation>
    <scope>NUCLEOTIDE SEQUENCE</scope>
    <source>
        <strain evidence="1">24KS-1</strain>
    </source>
</reference>
<organism evidence="1 2">
    <name type="scientific">Natronobacillus azotifigens</name>
    <dbReference type="NCBI Taxonomy" id="472978"/>
    <lineage>
        <taxon>Bacteria</taxon>
        <taxon>Bacillati</taxon>
        <taxon>Bacillota</taxon>
        <taxon>Bacilli</taxon>
        <taxon>Bacillales</taxon>
        <taxon>Bacillaceae</taxon>
        <taxon>Natronobacillus</taxon>
    </lineage>
</organism>
<dbReference type="InterPro" id="IPR021321">
    <property type="entry name" value="DUF2922"/>
</dbReference>
<sequence length="70" mass="8029">MKTLELKFLNEENRVVTFTLDEPIEPADPTAINEAMDQMISENVFYSTGGDLKEKHSARIVERTVEMIEI</sequence>
<comment type="caution">
    <text evidence="1">The sequence shown here is derived from an EMBL/GenBank/DDBJ whole genome shotgun (WGS) entry which is preliminary data.</text>
</comment>
<proteinExistence type="predicted"/>
<dbReference type="Proteomes" id="UP001084197">
    <property type="component" value="Unassembled WGS sequence"/>
</dbReference>
<accession>A0A9J6R8Y5</accession>
<keyword evidence="2" id="KW-1185">Reference proteome</keyword>
<dbReference type="EMBL" id="JAPRAT010000001">
    <property type="protein sequence ID" value="MCZ0701745.1"/>
    <property type="molecule type" value="Genomic_DNA"/>
</dbReference>
<protein>
    <submittedName>
        <fullName evidence="1">DUF2922 domain-containing protein</fullName>
    </submittedName>
</protein>
<dbReference type="AlphaFoldDB" id="A0A9J6R8Y5"/>
<dbReference type="Pfam" id="PF11148">
    <property type="entry name" value="DUF2922"/>
    <property type="match status" value="1"/>
</dbReference>
<evidence type="ECO:0000313" key="1">
    <source>
        <dbReference type="EMBL" id="MCZ0701745.1"/>
    </source>
</evidence>